<name>A0ABR7F5C8_9FIRM</name>
<evidence type="ECO:0000256" key="3">
    <source>
        <dbReference type="ARBA" id="ARBA00022448"/>
    </source>
</evidence>
<dbReference type="InterPro" id="IPR000644">
    <property type="entry name" value="CBS_dom"/>
</dbReference>
<dbReference type="InterPro" id="IPR006669">
    <property type="entry name" value="MgtE_transporter"/>
</dbReference>
<feature type="transmembrane region" description="Helical" evidence="9">
    <location>
        <begin position="394"/>
        <end position="422"/>
    </location>
</feature>
<dbReference type="Proteomes" id="UP000597877">
    <property type="component" value="Unassembled WGS sequence"/>
</dbReference>
<dbReference type="NCBIfam" id="TIGR00400">
    <property type="entry name" value="mgtE"/>
    <property type="match status" value="1"/>
</dbReference>
<keyword evidence="6 9" id="KW-1133">Transmembrane helix</keyword>
<dbReference type="InterPro" id="IPR006667">
    <property type="entry name" value="SLC41_membr_dom"/>
</dbReference>
<evidence type="ECO:0000256" key="2">
    <source>
        <dbReference type="ARBA" id="ARBA00009749"/>
    </source>
</evidence>
<keyword evidence="8" id="KW-0129">CBS domain</keyword>
<accession>A0ABR7F5C8</accession>
<organism evidence="11 12">
    <name type="scientific">Eubacterium segne</name>
    <dbReference type="NCBI Taxonomy" id="2763045"/>
    <lineage>
        <taxon>Bacteria</taxon>
        <taxon>Bacillati</taxon>
        <taxon>Bacillota</taxon>
        <taxon>Clostridia</taxon>
        <taxon>Eubacteriales</taxon>
        <taxon>Eubacteriaceae</taxon>
        <taxon>Eubacterium</taxon>
    </lineage>
</organism>
<keyword evidence="9" id="KW-1003">Cell membrane</keyword>
<dbReference type="InterPro" id="IPR038076">
    <property type="entry name" value="MgtE_N_sf"/>
</dbReference>
<dbReference type="PANTHER" id="PTHR43773:SF1">
    <property type="entry name" value="MAGNESIUM TRANSPORTER MGTE"/>
    <property type="match status" value="1"/>
</dbReference>
<sequence length="464" mass="51977">MKTRKFEKKNYVKELVALMRSTLPEKELAKRIDNYHYNDIAEALTCLTENERKHIYRILGAKHVAEIFTYIDDIEKYFNELTLEKAVKVISLMDSDDAVDLIESLDENKREKILKHLDENLKEDVQKIMSYSEDEIGSRITTNYICIHNHLTIGEATKELLKQAGDNDNISTIYVVDDNEKYFGAIDLKDMILARKDDKLIEIISQSYPYLLEHDLIDECMDKIVEYSEDSIPVLKITGEIVGVITSDDIVELVDDEMGEDYAKLGGLTAEEDLKEPVIESSKKRLPWLIILLFLGMAVSSVVGMFESVVAVLPIVICFQSLVLDMAGNVGTQSLAVTIRVLMDEQLTGKQKLTLLVKEVRVGLLNGSILGIMSLAFLGIYIHVFKHYAWGSAFLISACVGVSLLVAMVISSIVGTAIPMIFHKIKIDPAVASGPLITTVNDLVAVVTYYGLALIFLINIFNLV</sequence>
<comment type="similarity">
    <text evidence="2 9">Belongs to the SLC41A transporter family.</text>
</comment>
<dbReference type="SUPFAM" id="SSF161093">
    <property type="entry name" value="MgtE membrane domain-like"/>
    <property type="match status" value="1"/>
</dbReference>
<keyword evidence="3 9" id="KW-0813">Transport</keyword>
<evidence type="ECO:0000256" key="4">
    <source>
        <dbReference type="ARBA" id="ARBA00022692"/>
    </source>
</evidence>
<evidence type="ECO:0000259" key="10">
    <source>
        <dbReference type="PROSITE" id="PS51371"/>
    </source>
</evidence>
<feature type="transmembrane region" description="Helical" evidence="9">
    <location>
        <begin position="363"/>
        <end position="382"/>
    </location>
</feature>
<dbReference type="InterPro" id="IPR046342">
    <property type="entry name" value="CBS_dom_sf"/>
</dbReference>
<keyword evidence="4 9" id="KW-0812">Transmembrane</keyword>
<protein>
    <recommendedName>
        <fullName evidence="9">Magnesium transporter MgtE</fullName>
    </recommendedName>
</protein>
<comment type="function">
    <text evidence="9">Acts as a magnesium transporter.</text>
</comment>
<feature type="transmembrane region" description="Helical" evidence="9">
    <location>
        <begin position="286"/>
        <end position="306"/>
    </location>
</feature>
<dbReference type="Pfam" id="PF03448">
    <property type="entry name" value="MgtE_N"/>
    <property type="match status" value="1"/>
</dbReference>
<comment type="subcellular location">
    <subcellularLocation>
        <location evidence="9">Cell membrane</location>
        <topology evidence="9">Multi-pass membrane protein</topology>
    </subcellularLocation>
    <subcellularLocation>
        <location evidence="1">Membrane</location>
        <topology evidence="1">Multi-pass membrane protein</topology>
    </subcellularLocation>
</comment>
<evidence type="ECO:0000256" key="1">
    <source>
        <dbReference type="ARBA" id="ARBA00004141"/>
    </source>
</evidence>
<keyword evidence="5 9" id="KW-0460">Magnesium</keyword>
<reference evidence="11 12" key="1">
    <citation type="submission" date="2020-08" db="EMBL/GenBank/DDBJ databases">
        <title>Genome public.</title>
        <authorList>
            <person name="Liu C."/>
            <person name="Sun Q."/>
        </authorList>
    </citation>
    <scope>NUCLEOTIDE SEQUENCE [LARGE SCALE GENOMIC DNA]</scope>
    <source>
        <strain evidence="11 12">BX4</strain>
    </source>
</reference>
<dbReference type="InterPro" id="IPR006668">
    <property type="entry name" value="Mg_transptr_MgtE_intracell_dom"/>
</dbReference>
<evidence type="ECO:0000256" key="8">
    <source>
        <dbReference type="PROSITE-ProRule" id="PRU00703"/>
    </source>
</evidence>
<keyword evidence="7 9" id="KW-0472">Membrane</keyword>
<feature type="transmembrane region" description="Helical" evidence="9">
    <location>
        <begin position="312"/>
        <end position="342"/>
    </location>
</feature>
<proteinExistence type="inferred from homology"/>
<evidence type="ECO:0000313" key="11">
    <source>
        <dbReference type="EMBL" id="MBC5668812.1"/>
    </source>
</evidence>
<dbReference type="PROSITE" id="PS51371">
    <property type="entry name" value="CBS"/>
    <property type="match status" value="2"/>
</dbReference>
<keyword evidence="12" id="KW-1185">Reference proteome</keyword>
<dbReference type="PANTHER" id="PTHR43773">
    <property type="entry name" value="MAGNESIUM TRANSPORTER MGTE"/>
    <property type="match status" value="1"/>
</dbReference>
<evidence type="ECO:0000256" key="6">
    <source>
        <dbReference type="ARBA" id="ARBA00022989"/>
    </source>
</evidence>
<dbReference type="Gene3D" id="1.10.357.20">
    <property type="entry name" value="SLC41 divalent cation transporters, integral membrane domain"/>
    <property type="match status" value="1"/>
</dbReference>
<dbReference type="InterPro" id="IPR036739">
    <property type="entry name" value="SLC41_membr_dom_sf"/>
</dbReference>
<feature type="transmembrane region" description="Helical" evidence="9">
    <location>
        <begin position="443"/>
        <end position="461"/>
    </location>
</feature>
<gene>
    <name evidence="11" type="primary">mgtE</name>
    <name evidence="11" type="ORF">H8S00_12630</name>
</gene>
<evidence type="ECO:0000256" key="9">
    <source>
        <dbReference type="RuleBase" id="RU362011"/>
    </source>
</evidence>
<evidence type="ECO:0000313" key="12">
    <source>
        <dbReference type="Proteomes" id="UP000597877"/>
    </source>
</evidence>
<feature type="domain" description="CBS" evidence="10">
    <location>
        <begin position="204"/>
        <end position="260"/>
    </location>
</feature>
<dbReference type="EMBL" id="JACOOZ010000010">
    <property type="protein sequence ID" value="MBC5668812.1"/>
    <property type="molecule type" value="Genomic_DNA"/>
</dbReference>
<dbReference type="SUPFAM" id="SSF54631">
    <property type="entry name" value="CBS-domain pair"/>
    <property type="match status" value="1"/>
</dbReference>
<comment type="caution">
    <text evidence="11">The sequence shown here is derived from an EMBL/GenBank/DDBJ whole genome shotgun (WGS) entry which is preliminary data.</text>
</comment>
<comment type="subunit">
    <text evidence="9">Homodimer.</text>
</comment>
<dbReference type="RefSeq" id="WP_118590107.1">
    <property type="nucleotide sequence ID" value="NZ_JACOOZ010000010.1"/>
</dbReference>
<dbReference type="Gene3D" id="1.25.60.10">
    <property type="entry name" value="MgtE N-terminal domain-like"/>
    <property type="match status" value="1"/>
</dbReference>
<dbReference type="Pfam" id="PF00571">
    <property type="entry name" value="CBS"/>
    <property type="match status" value="2"/>
</dbReference>
<dbReference type="Gene3D" id="3.10.580.10">
    <property type="entry name" value="CBS-domain"/>
    <property type="match status" value="1"/>
</dbReference>
<keyword evidence="9" id="KW-0479">Metal-binding</keyword>
<evidence type="ECO:0000256" key="7">
    <source>
        <dbReference type="ARBA" id="ARBA00023136"/>
    </source>
</evidence>
<evidence type="ECO:0000256" key="5">
    <source>
        <dbReference type="ARBA" id="ARBA00022842"/>
    </source>
</evidence>
<dbReference type="SMART" id="SM00924">
    <property type="entry name" value="MgtE_N"/>
    <property type="match status" value="1"/>
</dbReference>
<dbReference type="Pfam" id="PF01769">
    <property type="entry name" value="MgtE"/>
    <property type="match status" value="1"/>
</dbReference>
<feature type="domain" description="CBS" evidence="10">
    <location>
        <begin position="140"/>
        <end position="203"/>
    </location>
</feature>
<dbReference type="SUPFAM" id="SSF158791">
    <property type="entry name" value="MgtE N-terminal domain-like"/>
    <property type="match status" value="1"/>
</dbReference>